<evidence type="ECO:0000313" key="2">
    <source>
        <dbReference type="Proteomes" id="UP001148614"/>
    </source>
</evidence>
<name>A0A9W8NNL2_9PEZI</name>
<evidence type="ECO:0000313" key="1">
    <source>
        <dbReference type="EMBL" id="KAJ3580305.1"/>
    </source>
</evidence>
<gene>
    <name evidence="1" type="ORF">NPX13_g255</name>
</gene>
<accession>A0A9W8NNL2</accession>
<dbReference type="Proteomes" id="UP001148614">
    <property type="component" value="Unassembled WGS sequence"/>
</dbReference>
<proteinExistence type="predicted"/>
<dbReference type="EMBL" id="JANPWZ010000015">
    <property type="protein sequence ID" value="KAJ3580305.1"/>
    <property type="molecule type" value="Genomic_DNA"/>
</dbReference>
<sequence>MTHQLPNAVGRKGGEVLPPELMLEVINKVSDGWPEVWNSLRLTNHTWKFEVEKLFRQRHLPNLIIDVDLWHSRYEFRFKDFSDERATFVAKNYRIGPEDWKEIVSCLRCNSGDHFIICPEIRVVAQTELVELQDDYEKKALLIKWVPTVSALFSEERKVRQLAREETK</sequence>
<reference evidence="1" key="1">
    <citation type="submission" date="2022-07" db="EMBL/GenBank/DDBJ databases">
        <title>Genome Sequence of Xylaria arbuscula.</title>
        <authorList>
            <person name="Buettner E."/>
        </authorList>
    </citation>
    <scope>NUCLEOTIDE SEQUENCE</scope>
    <source>
        <strain evidence="1">VT107</strain>
    </source>
</reference>
<comment type="caution">
    <text evidence="1">The sequence shown here is derived from an EMBL/GenBank/DDBJ whole genome shotgun (WGS) entry which is preliminary data.</text>
</comment>
<dbReference type="AlphaFoldDB" id="A0A9W8NNL2"/>
<protein>
    <submittedName>
        <fullName evidence="1">Uncharacterized protein</fullName>
    </submittedName>
</protein>
<keyword evidence="2" id="KW-1185">Reference proteome</keyword>
<organism evidence="1 2">
    <name type="scientific">Xylaria arbuscula</name>
    <dbReference type="NCBI Taxonomy" id="114810"/>
    <lineage>
        <taxon>Eukaryota</taxon>
        <taxon>Fungi</taxon>
        <taxon>Dikarya</taxon>
        <taxon>Ascomycota</taxon>
        <taxon>Pezizomycotina</taxon>
        <taxon>Sordariomycetes</taxon>
        <taxon>Xylariomycetidae</taxon>
        <taxon>Xylariales</taxon>
        <taxon>Xylariaceae</taxon>
        <taxon>Xylaria</taxon>
    </lineage>
</organism>